<evidence type="ECO:0000313" key="9">
    <source>
        <dbReference type="Proteomes" id="UP000192247"/>
    </source>
</evidence>
<dbReference type="PANTHER" id="PTHR10687:SF2">
    <property type="entry name" value="SECRETORY CARRIER-ASSOCIATED MEMBRANE PROTEIN"/>
    <property type="match status" value="1"/>
</dbReference>
<feature type="compositionally biased region" description="Polar residues" evidence="7">
    <location>
        <begin position="20"/>
        <end position="33"/>
    </location>
</feature>
<keyword evidence="3 5" id="KW-1133">Transmembrane helix</keyword>
<dbReference type="EMBL" id="MNPL01001694">
    <property type="protein sequence ID" value="OQR78903.1"/>
    <property type="molecule type" value="Genomic_DNA"/>
</dbReference>
<dbReference type="Pfam" id="PF04144">
    <property type="entry name" value="SCAMP"/>
    <property type="match status" value="1"/>
</dbReference>
<evidence type="ECO:0000256" key="7">
    <source>
        <dbReference type="SAM" id="MobiDB-lite"/>
    </source>
</evidence>
<feature type="transmembrane region" description="Helical" evidence="5">
    <location>
        <begin position="242"/>
        <end position="262"/>
    </location>
</feature>
<dbReference type="GO" id="GO:0032588">
    <property type="term" value="C:trans-Golgi network membrane"/>
    <property type="evidence" value="ECO:0007669"/>
    <property type="project" value="TreeGrafter"/>
</dbReference>
<feature type="transmembrane region" description="Helical" evidence="5">
    <location>
        <begin position="318"/>
        <end position="341"/>
    </location>
</feature>
<keyword evidence="2 5" id="KW-0812">Transmembrane</keyword>
<comment type="similarity">
    <text evidence="5">Belongs to the SCAMP family.</text>
</comment>
<evidence type="ECO:0000256" key="3">
    <source>
        <dbReference type="ARBA" id="ARBA00022989"/>
    </source>
</evidence>
<feature type="coiled-coil region" evidence="6">
    <location>
        <begin position="137"/>
        <end position="171"/>
    </location>
</feature>
<sequence length="397" mass="43892">MSGFDDNPFADPATAASPFSDPSIQRATQQPVNGSGMIDEYNPFENPTQVAPVHPTPAPGPLPPDPAKRHQQQAADAILNNQTQQPAVMQPVDPAAKFKRHFNETRWLPISQSKHQSKIVRRLKRAAVIAEFDGLSLSQAKLTAEELQKRQEELDRRAADLEAREEALRNGGFNVRTHNWPPLPTFCPIKPCFYQDIGVDIPLEFQRIVRTMYYLWGFYALLLLLNLFGGIALLVMNGDAKSFGGSVASLMFYVPLSFVGWFRPVYRAFRSDSSLNFMVFFLVFTVQVLLSVVSTIGILDYGAVGVLTAITAFKTSLFLGVFLSIVAVCQGLFALASFIMLMRVHALYRGTTASFQRAQAEFASGILRNEHVQQAAANVAAEAARQTVQSNLSGSRY</sequence>
<keyword evidence="5" id="KW-0813">Transport</keyword>
<feature type="compositionally biased region" description="Pro residues" evidence="7">
    <location>
        <begin position="54"/>
        <end position="65"/>
    </location>
</feature>
<reference evidence="8 9" key="1">
    <citation type="journal article" date="2017" name="Gigascience">
        <title>Draft genome of the honey bee ectoparasitic mite, Tropilaelaps mercedesae, is shaped by the parasitic life history.</title>
        <authorList>
            <person name="Dong X."/>
            <person name="Armstrong S.D."/>
            <person name="Xia D."/>
            <person name="Makepeace B.L."/>
            <person name="Darby A.C."/>
            <person name="Kadowaki T."/>
        </authorList>
    </citation>
    <scope>NUCLEOTIDE SEQUENCE [LARGE SCALE GENOMIC DNA]</scope>
    <source>
        <strain evidence="8">Wuxi-XJTLU</strain>
    </source>
</reference>
<evidence type="ECO:0000313" key="8">
    <source>
        <dbReference type="EMBL" id="OQR78903.1"/>
    </source>
</evidence>
<feature type="transmembrane region" description="Helical" evidence="5">
    <location>
        <begin position="213"/>
        <end position="236"/>
    </location>
</feature>
<dbReference type="GO" id="GO:0015031">
    <property type="term" value="P:protein transport"/>
    <property type="evidence" value="ECO:0007669"/>
    <property type="project" value="InterPro"/>
</dbReference>
<keyword evidence="4 5" id="KW-0472">Membrane</keyword>
<comment type="subcellular location">
    <subcellularLocation>
        <location evidence="1 5">Membrane</location>
        <topology evidence="1 5">Multi-pass membrane protein</topology>
    </subcellularLocation>
</comment>
<gene>
    <name evidence="8" type="ORF">BIW11_06099</name>
</gene>
<organism evidence="8 9">
    <name type="scientific">Tropilaelaps mercedesae</name>
    <dbReference type="NCBI Taxonomy" id="418985"/>
    <lineage>
        <taxon>Eukaryota</taxon>
        <taxon>Metazoa</taxon>
        <taxon>Ecdysozoa</taxon>
        <taxon>Arthropoda</taxon>
        <taxon>Chelicerata</taxon>
        <taxon>Arachnida</taxon>
        <taxon>Acari</taxon>
        <taxon>Parasitiformes</taxon>
        <taxon>Mesostigmata</taxon>
        <taxon>Gamasina</taxon>
        <taxon>Dermanyssoidea</taxon>
        <taxon>Laelapidae</taxon>
        <taxon>Tropilaelaps</taxon>
    </lineage>
</organism>
<keyword evidence="9" id="KW-1185">Reference proteome</keyword>
<accession>A0A1V9XZN3</accession>
<keyword evidence="6" id="KW-0175">Coiled coil</keyword>
<dbReference type="InParanoid" id="A0A1V9XZN3"/>
<dbReference type="FunCoup" id="A0A1V9XZN3">
    <property type="interactions" value="630"/>
</dbReference>
<dbReference type="GO" id="GO:0055038">
    <property type="term" value="C:recycling endosome membrane"/>
    <property type="evidence" value="ECO:0007669"/>
    <property type="project" value="TreeGrafter"/>
</dbReference>
<comment type="caution">
    <text evidence="8">The sequence shown here is derived from an EMBL/GenBank/DDBJ whole genome shotgun (WGS) entry which is preliminary data.</text>
</comment>
<evidence type="ECO:0000256" key="2">
    <source>
        <dbReference type="ARBA" id="ARBA00022692"/>
    </source>
</evidence>
<proteinExistence type="inferred from homology"/>
<feature type="transmembrane region" description="Helical" evidence="5">
    <location>
        <begin position="274"/>
        <end position="298"/>
    </location>
</feature>
<feature type="region of interest" description="Disordered" evidence="7">
    <location>
        <begin position="1"/>
        <end position="73"/>
    </location>
</feature>
<evidence type="ECO:0000256" key="1">
    <source>
        <dbReference type="ARBA" id="ARBA00004141"/>
    </source>
</evidence>
<evidence type="ECO:0000256" key="6">
    <source>
        <dbReference type="SAM" id="Coils"/>
    </source>
</evidence>
<name>A0A1V9XZN3_9ACAR</name>
<evidence type="ECO:0000256" key="5">
    <source>
        <dbReference type="RuleBase" id="RU363122"/>
    </source>
</evidence>
<dbReference type="InterPro" id="IPR007273">
    <property type="entry name" value="SCAMP"/>
</dbReference>
<dbReference type="AlphaFoldDB" id="A0A1V9XZN3"/>
<dbReference type="PANTHER" id="PTHR10687">
    <property type="entry name" value="SECRETORY CARRIER-ASSOCIATED MEMBRANE PROTEIN SCAMP"/>
    <property type="match status" value="1"/>
</dbReference>
<dbReference type="Proteomes" id="UP000192247">
    <property type="component" value="Unassembled WGS sequence"/>
</dbReference>
<evidence type="ECO:0000256" key="4">
    <source>
        <dbReference type="ARBA" id="ARBA00023136"/>
    </source>
</evidence>
<protein>
    <recommendedName>
        <fullName evidence="5">Secretory carrier-associated membrane protein</fullName>
        <shortName evidence="5">Secretory carrier membrane protein</shortName>
    </recommendedName>
</protein>
<dbReference type="OrthoDB" id="242866at2759"/>